<dbReference type="EMBL" id="MW170385">
    <property type="protein sequence ID" value="QTJ95879.1"/>
    <property type="molecule type" value="mRNA"/>
</dbReference>
<feature type="region of interest" description="Disordered" evidence="5">
    <location>
        <begin position="214"/>
        <end position="245"/>
    </location>
</feature>
<dbReference type="Pfam" id="PF12872">
    <property type="entry name" value="OST-HTH"/>
    <property type="match status" value="1"/>
</dbReference>
<dbReference type="PANTHER" id="PTHR22948">
    <property type="entry name" value="TUDOR DOMAIN CONTAINING PROTEIN"/>
    <property type="match status" value="1"/>
</dbReference>
<comment type="subcellular location">
    <subcellularLocation>
        <location evidence="1">Cytoplasm</location>
    </subcellularLocation>
</comment>
<feature type="compositionally biased region" description="Polar residues" evidence="5">
    <location>
        <begin position="231"/>
        <end position="241"/>
    </location>
</feature>
<reference evidence="8" key="1">
    <citation type="journal article" date="2021" name="Histochem. Cell Biol.">
        <title>Early germline differentiation in bivalves: TDRD7 as a candidate investigational unit for Ruditapes philippinarum germ granule assembly.</title>
        <authorList>
            <person name="Filanti B."/>
            <person name="Piccinini G."/>
            <person name="Bettini S."/>
            <person name="Lazzari M."/>
            <person name="Franceschini V."/>
            <person name="Maurizii M.G."/>
            <person name="Milani L."/>
        </authorList>
    </citation>
    <scope>NUCLEOTIDE SEQUENCE</scope>
</reference>
<feature type="compositionally biased region" description="Polar residues" evidence="5">
    <location>
        <begin position="857"/>
        <end position="872"/>
    </location>
</feature>
<dbReference type="GO" id="GO:0030719">
    <property type="term" value="P:P granule organization"/>
    <property type="evidence" value="ECO:0007669"/>
    <property type="project" value="TreeGrafter"/>
</dbReference>
<dbReference type="PROSITE" id="PS51644">
    <property type="entry name" value="HTH_OST"/>
    <property type="match status" value="2"/>
</dbReference>
<dbReference type="InterPro" id="IPR041966">
    <property type="entry name" value="LOTUS-like"/>
</dbReference>
<keyword evidence="3" id="KW-0677">Repeat</keyword>
<feature type="domain" description="Tudor" evidence="6">
    <location>
        <begin position="479"/>
        <end position="538"/>
    </location>
</feature>
<dbReference type="InterPro" id="IPR025605">
    <property type="entry name" value="OST-HTH/LOTUS_dom"/>
</dbReference>
<evidence type="ECO:0000259" key="7">
    <source>
        <dbReference type="PROSITE" id="PS51644"/>
    </source>
</evidence>
<dbReference type="Gene3D" id="3.30.420.610">
    <property type="entry name" value="LOTUS domain-like"/>
    <property type="match status" value="2"/>
</dbReference>
<dbReference type="InterPro" id="IPR050621">
    <property type="entry name" value="Tudor_domain_containing"/>
</dbReference>
<feature type="compositionally biased region" description="Basic residues" evidence="5">
    <location>
        <begin position="106"/>
        <end position="119"/>
    </location>
</feature>
<keyword evidence="4" id="KW-0221">Differentiation</keyword>
<feature type="region of interest" description="Disordered" evidence="5">
    <location>
        <begin position="105"/>
        <end position="144"/>
    </location>
</feature>
<feature type="domain" description="HTH OST-type" evidence="7">
    <location>
        <begin position="20"/>
        <end position="92"/>
    </location>
</feature>
<name>A0A8A6U7G6_RUDPH</name>
<keyword evidence="2" id="KW-0963">Cytoplasm</keyword>
<feature type="compositionally biased region" description="Low complexity" evidence="5">
    <location>
        <begin position="873"/>
        <end position="888"/>
    </location>
</feature>
<dbReference type="GO" id="GO:0043186">
    <property type="term" value="C:P granule"/>
    <property type="evidence" value="ECO:0007669"/>
    <property type="project" value="TreeGrafter"/>
</dbReference>
<dbReference type="GO" id="GO:0034587">
    <property type="term" value="P:piRNA processing"/>
    <property type="evidence" value="ECO:0007669"/>
    <property type="project" value="TreeGrafter"/>
</dbReference>
<dbReference type="SUPFAM" id="SSF63748">
    <property type="entry name" value="Tudor/PWWP/MBT"/>
    <property type="match status" value="3"/>
</dbReference>
<dbReference type="InterPro" id="IPR035437">
    <property type="entry name" value="SNase_OB-fold_sf"/>
</dbReference>
<dbReference type="SUPFAM" id="SSF54768">
    <property type="entry name" value="dsRNA-binding domain-like"/>
    <property type="match status" value="1"/>
</dbReference>
<dbReference type="GO" id="GO:0007283">
    <property type="term" value="P:spermatogenesis"/>
    <property type="evidence" value="ECO:0007669"/>
    <property type="project" value="UniProtKB-KW"/>
</dbReference>
<evidence type="ECO:0000256" key="4">
    <source>
        <dbReference type="ARBA" id="ARBA00022871"/>
    </source>
</evidence>
<dbReference type="InterPro" id="IPR002999">
    <property type="entry name" value="Tudor"/>
</dbReference>
<evidence type="ECO:0000313" key="8">
    <source>
        <dbReference type="EMBL" id="QTJ95879.1"/>
    </source>
</evidence>
<feature type="domain" description="HTH OST-type" evidence="7">
    <location>
        <begin position="347"/>
        <end position="415"/>
    </location>
</feature>
<sequence length="1134" mass="126777">MLTSFSYVEGTFVLKMEEEEIKKVKSLLRSVLIGVKEGVLATRLQKEYKEIVGENIPYLKMGFPSFEKFILSMPDVARIDRRGGDIMIKAVADKSTSHIQALVSKQRSKRVNKPVRRPRGGGGSRFLPPRGSSQYRPPRTPIHHMPRTTLPSFVSPPFQQSLTPVTISVGSGNRTIRVGANPMFNKAMSEANNDRIINRPGQQASRFEVPPRFRKRIGGASPPQQQQQHQSTPIRRPQQSKLPPAAMLEGGDYMKVLKNYFQDMNETLEFYTTPAAGGYVSLVKINKETYGSEDIYRSAAEAEAAAAKNAVLHLNLHQKQQDTSLQPIDWNESAKEETVGTSLSREQLAKVKSRVKEMLEKKKNGLWGTRIPHEYKEKYNEDPPAELMKLVKSWRDIVKVEAVPNTDRELVYPVIEDPNMNLEIPKDLQISSNDPVTVYMTFIYNPGYFCVQREDSIIDTIAEQLQTHCQSTSSPPSKDLEKGRYCAALFSGDGAWTRAQILQHRPDGTVELLFVDYGNVESVKEDDIRWLSPELAKYPCQAISCSLYGIQPLQGESDWGETASTLFADEVQEQALIAIPQSACDDMLEVVIYLKSDEKLSINEKLIQAGVVMATKTDEDSLHPVDLKLPEDKEWDVHVTYISSSTESVMLRLVGEDYSDKLDSYQSKLQEAFRNSSPETPITEGHTYIAYDDGLYHRVRVMSVQDGKKIQCYFLDHGDTDELIPEQLHPIDPQINKMLPYQAVEVCLYGLEEVSTNITALEKICDIALGKTCVAEVVDREGRPSVILYDTSEDNDININDTILRTIEAEGGGIGTPRTESPSPANSASSTPQRVLSPLPRPVDTTEDSIPVKKLDTNSNPVIQTNQTNGFTSSVSSQQVSPNVSQSSELSQNSDASVNSDISMKSKSSEFLDNSQNVSRPILGRSPGGQKNSNDNESVPRPFQIPEVGEYLDVHVAFVHDPSNFVCIPYNEMAKLNTLLLDMRAYYSVQTTTMTESEIEIGKVYSGHKDDIWYRAKVCSIVGTDLVSVYLADLGEYTVMMISELQPLVPQFCKLPLMAFNATLGSIMPESGDWFEAAKYKFIELAREKDLIALIQGKDENTGVVDCRLIDTSNENEDICIDEVLVTLQYAKLK</sequence>
<evidence type="ECO:0000256" key="2">
    <source>
        <dbReference type="ARBA" id="ARBA00022490"/>
    </source>
</evidence>
<evidence type="ECO:0000256" key="3">
    <source>
        <dbReference type="ARBA" id="ARBA00022737"/>
    </source>
</evidence>
<evidence type="ECO:0000256" key="1">
    <source>
        <dbReference type="ARBA" id="ARBA00004496"/>
    </source>
</evidence>
<dbReference type="Gene3D" id="2.40.50.90">
    <property type="match status" value="3"/>
</dbReference>
<evidence type="ECO:0000259" key="6">
    <source>
        <dbReference type="PROSITE" id="PS50304"/>
    </source>
</evidence>
<feature type="compositionally biased region" description="Polar residues" evidence="5">
    <location>
        <begin position="889"/>
        <end position="919"/>
    </location>
</feature>
<feature type="compositionally biased region" description="Low complexity" evidence="5">
    <location>
        <begin position="821"/>
        <end position="830"/>
    </location>
</feature>
<keyword evidence="4" id="KW-0744">Spermatogenesis</keyword>
<dbReference type="PROSITE" id="PS50304">
    <property type="entry name" value="TUDOR"/>
    <property type="match status" value="1"/>
</dbReference>
<accession>A0A8A6U7G6</accession>
<feature type="region of interest" description="Disordered" evidence="5">
    <location>
        <begin position="809"/>
        <end position="942"/>
    </location>
</feature>
<protein>
    <submittedName>
        <fullName evidence="8">TDRD7</fullName>
    </submittedName>
</protein>
<organism evidence="8">
    <name type="scientific">Ruditapes philippinarum</name>
    <name type="common">Japanese carpet shell</name>
    <name type="synonym">Venerupis philippinarum</name>
    <dbReference type="NCBI Taxonomy" id="129788"/>
    <lineage>
        <taxon>Eukaryota</taxon>
        <taxon>Metazoa</taxon>
        <taxon>Spiralia</taxon>
        <taxon>Lophotrochozoa</taxon>
        <taxon>Mollusca</taxon>
        <taxon>Bivalvia</taxon>
        <taxon>Autobranchia</taxon>
        <taxon>Heteroconchia</taxon>
        <taxon>Euheterodonta</taxon>
        <taxon>Imparidentia</taxon>
        <taxon>Neoheterodontei</taxon>
        <taxon>Venerida</taxon>
        <taxon>Veneroidea</taxon>
        <taxon>Veneridae</taxon>
        <taxon>Ruditapes</taxon>
    </lineage>
</organism>
<evidence type="ECO:0000256" key="5">
    <source>
        <dbReference type="SAM" id="MobiDB-lite"/>
    </source>
</evidence>
<dbReference type="Gene3D" id="3.30.160.20">
    <property type="match status" value="1"/>
</dbReference>
<dbReference type="AlphaFoldDB" id="A0A8A6U7G6"/>
<dbReference type="Gene3D" id="2.30.30.140">
    <property type="match status" value="3"/>
</dbReference>
<dbReference type="PANTHER" id="PTHR22948:SF29">
    <property type="entry name" value="FI02030P-RELATED"/>
    <property type="match status" value="1"/>
</dbReference>
<dbReference type="CDD" id="cd20379">
    <property type="entry name" value="Tudor_dTUD-like"/>
    <property type="match status" value="1"/>
</dbReference>
<dbReference type="Pfam" id="PF00567">
    <property type="entry name" value="TUDOR"/>
    <property type="match status" value="3"/>
</dbReference>
<dbReference type="CDD" id="cd09972">
    <property type="entry name" value="LOTUS_TDRD_OSKAR"/>
    <property type="match status" value="1"/>
</dbReference>
<proteinExistence type="evidence at transcript level"/>
<dbReference type="SMART" id="SM00333">
    <property type="entry name" value="TUDOR"/>
    <property type="match status" value="3"/>
</dbReference>
<dbReference type="FunFam" id="2.30.30.140:FF:000018">
    <property type="entry name" value="Serine/threonine-protein kinase 31"/>
    <property type="match status" value="1"/>
</dbReference>